<keyword evidence="1" id="KW-0812">Transmembrane</keyword>
<evidence type="ECO:0000313" key="2">
    <source>
        <dbReference type="EMBL" id="TYP71469.1"/>
    </source>
</evidence>
<reference evidence="2 3" key="1">
    <citation type="submission" date="2019-07" db="EMBL/GenBank/DDBJ databases">
        <title>Genomic Encyclopedia of Archaeal and Bacterial Type Strains, Phase II (KMG-II): from individual species to whole genera.</title>
        <authorList>
            <person name="Goeker M."/>
        </authorList>
    </citation>
    <scope>NUCLEOTIDE SEQUENCE [LARGE SCALE GENOMIC DNA]</scope>
    <source>
        <strain evidence="2 3">DSM 17527</strain>
    </source>
</reference>
<name>A0A5S5BWW5_9FLAO</name>
<sequence length="293" mass="32374">MNHYLKLIKIESLLLIFLVQIAIKFGLFRPFDVAITLNGYGFILLLIATLSIAAGGNALNFLNSNNSTRIFSERFINRFFVVLNIVGVGLGFYLSNIIGRPGFAALFIIASGLYYSNSIYLKNIVVVNILVIGLLSMLPILIVGIFDLIPVLNANNQASQKVIFSILLDYAFFGFMLVIIRKMLVACTTMDTDHRQGKQTVALVLGKDRTLQLIGALTILPIAGVIYYLYSYLFSNSLAVFLVLIGIVAPLLYVAIKSWIVTSTKGIKQLIGVLQIILFIAAGSLFLYQYILL</sequence>
<feature type="transmembrane region" description="Helical" evidence="1">
    <location>
        <begin position="75"/>
        <end position="94"/>
    </location>
</feature>
<feature type="transmembrane region" description="Helical" evidence="1">
    <location>
        <begin position="40"/>
        <end position="63"/>
    </location>
</feature>
<accession>A0A5S5BWW5</accession>
<keyword evidence="2" id="KW-0808">Transferase</keyword>
<comment type="caution">
    <text evidence="2">The sequence shown here is derived from an EMBL/GenBank/DDBJ whole genome shotgun (WGS) entry which is preliminary data.</text>
</comment>
<keyword evidence="1" id="KW-1133">Transmembrane helix</keyword>
<feature type="transmembrane region" description="Helical" evidence="1">
    <location>
        <begin position="272"/>
        <end position="291"/>
    </location>
</feature>
<dbReference type="EMBL" id="VNHU01000009">
    <property type="protein sequence ID" value="TYP71469.1"/>
    <property type="molecule type" value="Genomic_DNA"/>
</dbReference>
<evidence type="ECO:0000256" key="1">
    <source>
        <dbReference type="SAM" id="Phobius"/>
    </source>
</evidence>
<proteinExistence type="predicted"/>
<dbReference type="OrthoDB" id="9811562at2"/>
<feature type="transmembrane region" description="Helical" evidence="1">
    <location>
        <begin position="213"/>
        <end position="233"/>
    </location>
</feature>
<gene>
    <name evidence="2" type="ORF">BD809_10951</name>
</gene>
<keyword evidence="3" id="KW-1185">Reference proteome</keyword>
<protein>
    <submittedName>
        <fullName evidence="2">4-hydroxybenzoate polyprenyltransferase</fullName>
    </submittedName>
</protein>
<dbReference type="Proteomes" id="UP000324376">
    <property type="component" value="Unassembled WGS sequence"/>
</dbReference>
<dbReference type="RefSeq" id="WP_148783364.1">
    <property type="nucleotide sequence ID" value="NZ_VNHU01000009.1"/>
</dbReference>
<feature type="transmembrane region" description="Helical" evidence="1">
    <location>
        <begin position="162"/>
        <end position="180"/>
    </location>
</feature>
<feature type="transmembrane region" description="Helical" evidence="1">
    <location>
        <begin position="100"/>
        <end position="117"/>
    </location>
</feature>
<dbReference type="AlphaFoldDB" id="A0A5S5BWW5"/>
<evidence type="ECO:0000313" key="3">
    <source>
        <dbReference type="Proteomes" id="UP000324376"/>
    </source>
</evidence>
<feature type="transmembrane region" description="Helical" evidence="1">
    <location>
        <begin position="12"/>
        <end position="28"/>
    </location>
</feature>
<feature type="transmembrane region" description="Helical" evidence="1">
    <location>
        <begin position="124"/>
        <end position="150"/>
    </location>
</feature>
<feature type="transmembrane region" description="Helical" evidence="1">
    <location>
        <begin position="239"/>
        <end position="260"/>
    </location>
</feature>
<organism evidence="2 3">
    <name type="scientific">Aquimarina intermedia</name>
    <dbReference type="NCBI Taxonomy" id="350814"/>
    <lineage>
        <taxon>Bacteria</taxon>
        <taxon>Pseudomonadati</taxon>
        <taxon>Bacteroidota</taxon>
        <taxon>Flavobacteriia</taxon>
        <taxon>Flavobacteriales</taxon>
        <taxon>Flavobacteriaceae</taxon>
        <taxon>Aquimarina</taxon>
    </lineage>
</organism>
<keyword evidence="1" id="KW-0472">Membrane</keyword>
<dbReference type="GO" id="GO:0016740">
    <property type="term" value="F:transferase activity"/>
    <property type="evidence" value="ECO:0007669"/>
    <property type="project" value="UniProtKB-KW"/>
</dbReference>